<reference evidence="4 5" key="1">
    <citation type="submission" date="2020-02" db="EMBL/GenBank/DDBJ databases">
        <title>complete genome sequence of Rhodobacteraceae bacterium.</title>
        <authorList>
            <person name="Park J."/>
            <person name="Kim Y.-S."/>
            <person name="Kim K.-H."/>
        </authorList>
    </citation>
    <scope>NUCLEOTIDE SEQUENCE [LARGE SCALE GENOMIC DNA]</scope>
    <source>
        <strain evidence="4 5">RR4-56</strain>
    </source>
</reference>
<dbReference type="InterPro" id="IPR036663">
    <property type="entry name" value="Fumarylacetoacetase_C_sf"/>
</dbReference>
<evidence type="ECO:0000259" key="3">
    <source>
        <dbReference type="Pfam" id="PF01557"/>
    </source>
</evidence>
<dbReference type="EMBL" id="CP049056">
    <property type="protein sequence ID" value="QIE54838.1"/>
    <property type="molecule type" value="Genomic_DNA"/>
</dbReference>
<accession>A0A7L5BVJ8</accession>
<dbReference type="PANTHER" id="PTHR42796:SF4">
    <property type="entry name" value="FUMARYLACETOACETATE HYDROLASE DOMAIN-CONTAINING PROTEIN 2A"/>
    <property type="match status" value="1"/>
</dbReference>
<organism evidence="4 5">
    <name type="scientific">Pikeienuella piscinae</name>
    <dbReference type="NCBI Taxonomy" id="2748098"/>
    <lineage>
        <taxon>Bacteria</taxon>
        <taxon>Pseudomonadati</taxon>
        <taxon>Pseudomonadota</taxon>
        <taxon>Alphaproteobacteria</taxon>
        <taxon>Rhodobacterales</taxon>
        <taxon>Paracoccaceae</taxon>
        <taxon>Pikeienuella</taxon>
    </lineage>
</organism>
<dbReference type="Pfam" id="PF01557">
    <property type="entry name" value="FAA_hydrolase"/>
    <property type="match status" value="1"/>
</dbReference>
<dbReference type="Proteomes" id="UP000503336">
    <property type="component" value="Chromosome"/>
</dbReference>
<protein>
    <submittedName>
        <fullName evidence="4">Fumarylacetoacetate hydrolase family protein</fullName>
    </submittedName>
</protein>
<dbReference type="InterPro" id="IPR011234">
    <property type="entry name" value="Fumarylacetoacetase-like_C"/>
</dbReference>
<keyword evidence="4" id="KW-0378">Hydrolase</keyword>
<evidence type="ECO:0000256" key="1">
    <source>
        <dbReference type="ARBA" id="ARBA00010211"/>
    </source>
</evidence>
<keyword evidence="2" id="KW-0479">Metal-binding</keyword>
<dbReference type="AlphaFoldDB" id="A0A7L5BVJ8"/>
<keyword evidence="5" id="KW-1185">Reference proteome</keyword>
<evidence type="ECO:0000256" key="2">
    <source>
        <dbReference type="ARBA" id="ARBA00022723"/>
    </source>
</evidence>
<dbReference type="GO" id="GO:0016787">
    <property type="term" value="F:hydrolase activity"/>
    <property type="evidence" value="ECO:0007669"/>
    <property type="project" value="UniProtKB-KW"/>
</dbReference>
<evidence type="ECO:0000313" key="5">
    <source>
        <dbReference type="Proteomes" id="UP000503336"/>
    </source>
</evidence>
<feature type="domain" description="Fumarylacetoacetase-like C-terminal" evidence="3">
    <location>
        <begin position="69"/>
        <end position="275"/>
    </location>
</feature>
<dbReference type="PANTHER" id="PTHR42796">
    <property type="entry name" value="FUMARYLACETOACETATE HYDROLASE DOMAIN-CONTAINING PROTEIN 2A-RELATED"/>
    <property type="match status" value="1"/>
</dbReference>
<proteinExistence type="inferred from homology"/>
<dbReference type="SUPFAM" id="SSF56529">
    <property type="entry name" value="FAH"/>
    <property type="match status" value="1"/>
</dbReference>
<comment type="similarity">
    <text evidence="1">Belongs to the FAH family.</text>
</comment>
<dbReference type="InterPro" id="IPR051121">
    <property type="entry name" value="FAH"/>
</dbReference>
<evidence type="ECO:0000313" key="4">
    <source>
        <dbReference type="EMBL" id="QIE54838.1"/>
    </source>
</evidence>
<dbReference type="GO" id="GO:0044281">
    <property type="term" value="P:small molecule metabolic process"/>
    <property type="evidence" value="ECO:0007669"/>
    <property type="project" value="UniProtKB-ARBA"/>
</dbReference>
<name>A0A7L5BVJ8_9RHOB</name>
<dbReference type="GO" id="GO:0046872">
    <property type="term" value="F:metal ion binding"/>
    <property type="evidence" value="ECO:0007669"/>
    <property type="project" value="UniProtKB-KW"/>
</dbReference>
<dbReference type="RefSeq" id="WP_165095766.1">
    <property type="nucleotide sequence ID" value="NZ_CP049056.1"/>
</dbReference>
<dbReference type="Gene3D" id="3.90.850.10">
    <property type="entry name" value="Fumarylacetoacetase-like, C-terminal domain"/>
    <property type="match status" value="1"/>
</dbReference>
<gene>
    <name evidence="4" type="ORF">G5B40_04885</name>
</gene>
<sequence>MKYCRYECGGGARIGAVVEGGVADLTVRRGFRTMTDLIAAGAPGVLPATPDHDARAISFDQPMPEARRIFCIGVNYMNRNEEYKDGSDAPAHPSIFARSPLSFTGPDKPLIRPSESEQLDYEGEIVLVVGKPGRRIPQAEAMNHVFGLTLMNEGTIRDWVRHGKFNVTQGKNWDRSGAIGPWVETGLDRLDVTDLRIETRVNGELRQSDSTASMAFPFAKIIEYISTFTEIGPGDLIATGTPTGAGARLDPPVWLKPGDVVEVSAPGIGVLRNGVADE</sequence>
<dbReference type="KEGG" id="hdh:G5B40_04885"/>